<feature type="compositionally biased region" description="Basic and acidic residues" evidence="4">
    <location>
        <begin position="96"/>
        <end position="121"/>
    </location>
</feature>
<accession>A0A7S2JRN4</accession>
<keyword evidence="2 3" id="KW-0040">ANK repeat</keyword>
<feature type="repeat" description="ANK" evidence="3">
    <location>
        <begin position="29"/>
        <end position="60"/>
    </location>
</feature>
<gene>
    <name evidence="5" type="ORF">CBRE1094_LOCUS47152</name>
</gene>
<dbReference type="InterPro" id="IPR036770">
    <property type="entry name" value="Ankyrin_rpt-contain_sf"/>
</dbReference>
<dbReference type="PANTHER" id="PTHR24201">
    <property type="entry name" value="ANK_REP_REGION DOMAIN-CONTAINING PROTEIN"/>
    <property type="match status" value="1"/>
</dbReference>
<evidence type="ECO:0000313" key="5">
    <source>
        <dbReference type="EMBL" id="CAD9555646.1"/>
    </source>
</evidence>
<feature type="compositionally biased region" description="Basic residues" evidence="4">
    <location>
        <begin position="132"/>
        <end position="142"/>
    </location>
</feature>
<dbReference type="Pfam" id="PF00023">
    <property type="entry name" value="Ank"/>
    <property type="match status" value="1"/>
</dbReference>
<reference evidence="5" key="1">
    <citation type="submission" date="2021-01" db="EMBL/GenBank/DDBJ databases">
        <authorList>
            <person name="Corre E."/>
            <person name="Pelletier E."/>
            <person name="Niang G."/>
            <person name="Scheremetjew M."/>
            <person name="Finn R."/>
            <person name="Kale V."/>
            <person name="Holt S."/>
            <person name="Cochrane G."/>
            <person name="Meng A."/>
            <person name="Brown T."/>
            <person name="Cohen L."/>
        </authorList>
    </citation>
    <scope>NUCLEOTIDE SEQUENCE</scope>
    <source>
        <strain evidence="5">UTEX LB 985</strain>
    </source>
</reference>
<feature type="compositionally biased region" description="Basic and acidic residues" evidence="4">
    <location>
        <begin position="56"/>
        <end position="83"/>
    </location>
</feature>
<dbReference type="AlphaFoldDB" id="A0A7S2JRN4"/>
<proteinExistence type="predicted"/>
<dbReference type="SUPFAM" id="SSF48403">
    <property type="entry name" value="Ankyrin repeat"/>
    <property type="match status" value="1"/>
</dbReference>
<evidence type="ECO:0000256" key="2">
    <source>
        <dbReference type="ARBA" id="ARBA00023043"/>
    </source>
</evidence>
<keyword evidence="1" id="KW-0677">Repeat</keyword>
<dbReference type="PROSITE" id="PS50088">
    <property type="entry name" value="ANK_REPEAT"/>
    <property type="match status" value="1"/>
</dbReference>
<sequence>MAASIGHVDLCFLLFRAKGPALLEAQNLMGSRPLHFAAKAGKRTVATLLQLGADATARDRSGATPEDEARAAAKQLPERDAGHQHAIKILRLAPSVEERQQMMEEQRLKDEEKRRKAKQAEPTKAGGEQAVKRKRKRGRQKQVKGAEKQEL</sequence>
<protein>
    <submittedName>
        <fullName evidence="5">Uncharacterized protein</fullName>
    </submittedName>
</protein>
<evidence type="ECO:0000256" key="3">
    <source>
        <dbReference type="PROSITE-ProRule" id="PRU00023"/>
    </source>
</evidence>
<name>A0A7S2JRN4_9EUKA</name>
<dbReference type="Gene3D" id="1.25.40.20">
    <property type="entry name" value="Ankyrin repeat-containing domain"/>
    <property type="match status" value="1"/>
</dbReference>
<organism evidence="5">
    <name type="scientific">Haptolina brevifila</name>
    <dbReference type="NCBI Taxonomy" id="156173"/>
    <lineage>
        <taxon>Eukaryota</taxon>
        <taxon>Haptista</taxon>
        <taxon>Haptophyta</taxon>
        <taxon>Prymnesiophyceae</taxon>
        <taxon>Prymnesiales</taxon>
        <taxon>Prymnesiaceae</taxon>
        <taxon>Haptolina</taxon>
    </lineage>
</organism>
<evidence type="ECO:0000256" key="1">
    <source>
        <dbReference type="ARBA" id="ARBA00022737"/>
    </source>
</evidence>
<dbReference type="PANTHER" id="PTHR24201:SF15">
    <property type="entry name" value="ANKYRIN REPEAT DOMAIN-CONTAINING PROTEIN 66"/>
    <property type="match status" value="1"/>
</dbReference>
<evidence type="ECO:0000256" key="4">
    <source>
        <dbReference type="SAM" id="MobiDB-lite"/>
    </source>
</evidence>
<dbReference type="EMBL" id="HBGU01086363">
    <property type="protein sequence ID" value="CAD9555646.1"/>
    <property type="molecule type" value="Transcribed_RNA"/>
</dbReference>
<dbReference type="InterPro" id="IPR002110">
    <property type="entry name" value="Ankyrin_rpt"/>
</dbReference>
<dbReference type="InterPro" id="IPR050776">
    <property type="entry name" value="Ank_Repeat/CDKN_Inhibitor"/>
</dbReference>
<feature type="region of interest" description="Disordered" evidence="4">
    <location>
        <begin position="54"/>
        <end position="151"/>
    </location>
</feature>